<evidence type="ECO:0000313" key="2">
    <source>
        <dbReference type="Proteomes" id="UP001066276"/>
    </source>
</evidence>
<dbReference type="EMBL" id="JANPWB010000008">
    <property type="protein sequence ID" value="KAJ1166862.1"/>
    <property type="molecule type" value="Genomic_DNA"/>
</dbReference>
<sequence length="138" mass="15839">MDRILQEIYTEIGSLKTDLKSFIKEVKREVSKLGEWVIDLERIVDTRSKDQELMWRRKAALEEQCIELQAKQEDFENSNRCNKFHIRVVPRGAEGGDTMKFTMELLQTIRGDEDAPPQGALSGLCAWASSKPLGKKQI</sequence>
<keyword evidence="2" id="KW-1185">Reference proteome</keyword>
<proteinExistence type="predicted"/>
<name>A0AAV7SSC9_PLEWA</name>
<evidence type="ECO:0000313" key="1">
    <source>
        <dbReference type="EMBL" id="KAJ1166862.1"/>
    </source>
</evidence>
<organism evidence="1 2">
    <name type="scientific">Pleurodeles waltl</name>
    <name type="common">Iberian ribbed newt</name>
    <dbReference type="NCBI Taxonomy" id="8319"/>
    <lineage>
        <taxon>Eukaryota</taxon>
        <taxon>Metazoa</taxon>
        <taxon>Chordata</taxon>
        <taxon>Craniata</taxon>
        <taxon>Vertebrata</taxon>
        <taxon>Euteleostomi</taxon>
        <taxon>Amphibia</taxon>
        <taxon>Batrachia</taxon>
        <taxon>Caudata</taxon>
        <taxon>Salamandroidea</taxon>
        <taxon>Salamandridae</taxon>
        <taxon>Pleurodelinae</taxon>
        <taxon>Pleurodeles</taxon>
    </lineage>
</organism>
<accession>A0AAV7SSC9</accession>
<reference evidence="1" key="1">
    <citation type="journal article" date="2022" name="bioRxiv">
        <title>Sequencing and chromosome-scale assembly of the giantPleurodeles waltlgenome.</title>
        <authorList>
            <person name="Brown T."/>
            <person name="Elewa A."/>
            <person name="Iarovenko S."/>
            <person name="Subramanian E."/>
            <person name="Araus A.J."/>
            <person name="Petzold A."/>
            <person name="Susuki M."/>
            <person name="Suzuki K.-i.T."/>
            <person name="Hayashi T."/>
            <person name="Toyoda A."/>
            <person name="Oliveira C."/>
            <person name="Osipova E."/>
            <person name="Leigh N.D."/>
            <person name="Simon A."/>
            <person name="Yun M.H."/>
        </authorList>
    </citation>
    <scope>NUCLEOTIDE SEQUENCE</scope>
    <source>
        <strain evidence="1">20211129_DDA</strain>
        <tissue evidence="1">Liver</tissue>
    </source>
</reference>
<gene>
    <name evidence="1" type="ORF">NDU88_007258</name>
</gene>
<dbReference type="AlphaFoldDB" id="A0AAV7SSC9"/>
<dbReference type="Proteomes" id="UP001066276">
    <property type="component" value="Chromosome 4_2"/>
</dbReference>
<protein>
    <submittedName>
        <fullName evidence="1">Uncharacterized protein</fullName>
    </submittedName>
</protein>
<comment type="caution">
    <text evidence="1">The sequence shown here is derived from an EMBL/GenBank/DDBJ whole genome shotgun (WGS) entry which is preliminary data.</text>
</comment>